<dbReference type="InterPro" id="IPR002227">
    <property type="entry name" value="Tyrosinase_Cu-bd"/>
</dbReference>
<name>A0AA41VVT7_PAPNU</name>
<evidence type="ECO:0000256" key="1">
    <source>
        <dbReference type="ARBA" id="ARBA00001973"/>
    </source>
</evidence>
<feature type="compositionally biased region" description="Low complexity" evidence="8">
    <location>
        <begin position="1"/>
        <end position="14"/>
    </location>
</feature>
<evidence type="ECO:0000256" key="6">
    <source>
        <dbReference type="ARBA" id="ARBA00023008"/>
    </source>
</evidence>
<comment type="cofactor">
    <cofactor evidence="1">
        <name>Cu(2+)</name>
        <dbReference type="ChEBI" id="CHEBI:29036"/>
    </cofactor>
</comment>
<keyword evidence="5" id="KW-0560">Oxidoreductase</keyword>
<feature type="compositionally biased region" description="Polar residues" evidence="8">
    <location>
        <begin position="15"/>
        <end position="41"/>
    </location>
</feature>
<feature type="region of interest" description="Disordered" evidence="8">
    <location>
        <begin position="1"/>
        <end position="41"/>
    </location>
</feature>
<dbReference type="EMBL" id="JAJJMA010304636">
    <property type="protein sequence ID" value="MCL7048455.1"/>
    <property type="molecule type" value="Genomic_DNA"/>
</dbReference>
<evidence type="ECO:0000256" key="4">
    <source>
        <dbReference type="ARBA" id="ARBA00022784"/>
    </source>
</evidence>
<dbReference type="InterPro" id="IPR013788">
    <property type="entry name" value="Hemocyanin/hexamerin"/>
</dbReference>
<feature type="domain" description="Tyrosinase copper-binding" evidence="9">
    <location>
        <begin position="348"/>
        <end position="359"/>
    </location>
</feature>
<evidence type="ECO:0000256" key="8">
    <source>
        <dbReference type="SAM" id="MobiDB-lite"/>
    </source>
</evidence>
<sequence>MSLSLLATTTTLSSPTISGNPLRKSTTNTPRSVRLSNRTPYTSCELNKQTQEPNGAIDRRNVLLGLGGIYGATATIANNAIGAPMEPPDLAKCHPATDNADKRKINCCPPYSAATIVDFKPPSASEPLRVRKAAHKYNKDDVAKFEAAIAAMKALPAHDPWSFGQQATIHCTFCNGAFDQVGSKNLLQIHGSWIFHPWHRYYLYFWERILGKLIGDDTFAIPFWNWDTPEGMYIPEMYKKSGSPLEDTNRNKDHYTSVIDYKYSLGDPNPTPAQIDEVVTRNLAELDSIFKETLQLPALFMGKAQRGGEAAANAPGRNESLHVVMHTWVGPVTTPYHDMGNFATAGRDPLFFGHHGNVDRMWDIYSKLRGQKVEFRDPDYLESSFIFYDENRQVVNVKVKDCPTPESLRYSYSPEPLAWTTIRRKYKRLQDEAQKRSAGDSLRLKPVSEFGSQPRKLTEPVQVLVQRPKTSRTKDEKADSVEVLFIDGIQVTGATARFDIYVTKPIEGHVGPHNGEFAGSYVKVAHANHTHKYDASLELGISTLLEEIDAESSQKLVVTLLPLNGDVTVGGVQIRLVDVDDDDL</sequence>
<dbReference type="Gene3D" id="1.10.1280.10">
    <property type="entry name" value="Di-copper center containing domain from catechol oxidase"/>
    <property type="match status" value="1"/>
</dbReference>
<keyword evidence="7" id="KW-1015">Disulfide bond</keyword>
<dbReference type="Pfam" id="PF00264">
    <property type="entry name" value="Tyrosinase"/>
    <property type="match status" value="1"/>
</dbReference>
<dbReference type="SUPFAM" id="SSF48056">
    <property type="entry name" value="Di-copper centre-containing domain"/>
    <property type="match status" value="1"/>
</dbReference>
<evidence type="ECO:0000259" key="9">
    <source>
        <dbReference type="PROSITE" id="PS00498"/>
    </source>
</evidence>
<protein>
    <recommendedName>
        <fullName evidence="9">Tyrosinase copper-binding domain-containing protein</fullName>
    </recommendedName>
</protein>
<dbReference type="GO" id="GO:0004097">
    <property type="term" value="F:catechol oxidase activity"/>
    <property type="evidence" value="ECO:0007669"/>
    <property type="project" value="InterPro"/>
</dbReference>
<keyword evidence="4" id="KW-0883">Thioether bond</keyword>
<comment type="caution">
    <text evidence="10">The sequence shown here is derived from an EMBL/GenBank/DDBJ whole genome shotgun (WGS) entry which is preliminary data.</text>
</comment>
<evidence type="ECO:0000256" key="7">
    <source>
        <dbReference type="ARBA" id="ARBA00023157"/>
    </source>
</evidence>
<evidence type="ECO:0000313" key="11">
    <source>
        <dbReference type="Proteomes" id="UP001177140"/>
    </source>
</evidence>
<dbReference type="PROSITE" id="PS00210">
    <property type="entry name" value="HEMOCYANIN_2"/>
    <property type="match status" value="1"/>
</dbReference>
<dbReference type="GO" id="GO:0046872">
    <property type="term" value="F:metal ion binding"/>
    <property type="evidence" value="ECO:0007669"/>
    <property type="project" value="UniProtKB-KW"/>
</dbReference>
<comment type="similarity">
    <text evidence="2">Belongs to the tyrosinase family.</text>
</comment>
<keyword evidence="11" id="KW-1185">Reference proteome</keyword>
<organism evidence="10 11">
    <name type="scientific">Papaver nudicaule</name>
    <name type="common">Iceland poppy</name>
    <dbReference type="NCBI Taxonomy" id="74823"/>
    <lineage>
        <taxon>Eukaryota</taxon>
        <taxon>Viridiplantae</taxon>
        <taxon>Streptophyta</taxon>
        <taxon>Embryophyta</taxon>
        <taxon>Tracheophyta</taxon>
        <taxon>Spermatophyta</taxon>
        <taxon>Magnoliopsida</taxon>
        <taxon>Ranunculales</taxon>
        <taxon>Papaveraceae</taxon>
        <taxon>Papaveroideae</taxon>
        <taxon>Papaver</taxon>
    </lineage>
</organism>
<dbReference type="Proteomes" id="UP001177140">
    <property type="component" value="Unassembled WGS sequence"/>
</dbReference>
<keyword evidence="3" id="KW-0479">Metal-binding</keyword>
<dbReference type="PROSITE" id="PS00498">
    <property type="entry name" value="TYROSINASE_2"/>
    <property type="match status" value="1"/>
</dbReference>
<feature type="region of interest" description="Disordered" evidence="8">
    <location>
        <begin position="434"/>
        <end position="453"/>
    </location>
</feature>
<dbReference type="InterPro" id="IPR050316">
    <property type="entry name" value="Tyrosinase/Hemocyanin"/>
</dbReference>
<accession>A0AA41VVT7</accession>
<evidence type="ECO:0000256" key="2">
    <source>
        <dbReference type="ARBA" id="ARBA00009928"/>
    </source>
</evidence>
<dbReference type="PRINTS" id="PR00092">
    <property type="entry name" value="TYROSINASE"/>
</dbReference>
<dbReference type="PANTHER" id="PTHR11474:SF76">
    <property type="entry name" value="SHKT DOMAIN-CONTAINING PROTEIN"/>
    <property type="match status" value="1"/>
</dbReference>
<evidence type="ECO:0000313" key="10">
    <source>
        <dbReference type="EMBL" id="MCL7048455.1"/>
    </source>
</evidence>
<dbReference type="InterPro" id="IPR022740">
    <property type="entry name" value="Polyphenol_oxidase_C"/>
</dbReference>
<dbReference type="AlphaFoldDB" id="A0AA41VVT7"/>
<dbReference type="Pfam" id="PF12143">
    <property type="entry name" value="PPO1_KFDV"/>
    <property type="match status" value="1"/>
</dbReference>
<dbReference type="InterPro" id="IPR008922">
    <property type="entry name" value="Di-copper_centre_dom_sf"/>
</dbReference>
<gene>
    <name evidence="10" type="ORF">MKW94_030208</name>
</gene>
<evidence type="ECO:0000256" key="3">
    <source>
        <dbReference type="ARBA" id="ARBA00022723"/>
    </source>
</evidence>
<proteinExistence type="inferred from homology"/>
<dbReference type="Pfam" id="PF12142">
    <property type="entry name" value="PPO1_DWL"/>
    <property type="match status" value="1"/>
</dbReference>
<keyword evidence="6" id="KW-0186">Copper</keyword>
<dbReference type="PANTHER" id="PTHR11474">
    <property type="entry name" value="TYROSINASE FAMILY MEMBER"/>
    <property type="match status" value="1"/>
</dbReference>
<evidence type="ECO:0000256" key="5">
    <source>
        <dbReference type="ARBA" id="ARBA00023002"/>
    </source>
</evidence>
<reference evidence="10" key="1">
    <citation type="submission" date="2022-03" db="EMBL/GenBank/DDBJ databases">
        <title>A functionally conserved STORR gene fusion in Papaver species that diverged 16.8 million years ago.</title>
        <authorList>
            <person name="Catania T."/>
        </authorList>
    </citation>
    <scope>NUCLEOTIDE SEQUENCE</scope>
    <source>
        <strain evidence="10">S-191538</strain>
    </source>
</reference>
<dbReference type="InterPro" id="IPR022739">
    <property type="entry name" value="Polyphenol_oxidase_cen"/>
</dbReference>